<organism evidence="3 4">
    <name type="scientific">Kingdonia uniflora</name>
    <dbReference type="NCBI Taxonomy" id="39325"/>
    <lineage>
        <taxon>Eukaryota</taxon>
        <taxon>Viridiplantae</taxon>
        <taxon>Streptophyta</taxon>
        <taxon>Embryophyta</taxon>
        <taxon>Tracheophyta</taxon>
        <taxon>Spermatophyta</taxon>
        <taxon>Magnoliopsida</taxon>
        <taxon>Ranunculales</taxon>
        <taxon>Circaeasteraceae</taxon>
        <taxon>Kingdonia</taxon>
    </lineage>
</organism>
<protein>
    <submittedName>
        <fullName evidence="3">Uncharacterized protein</fullName>
    </submittedName>
</protein>
<feature type="compositionally biased region" description="Basic and acidic residues" evidence="2">
    <location>
        <begin position="96"/>
        <end position="105"/>
    </location>
</feature>
<reference evidence="3 4" key="1">
    <citation type="journal article" date="2020" name="IScience">
        <title>Genome Sequencing of the Endangered Kingdonia uniflora (Circaeasteraceae, Ranunculales) Reveals Potential Mechanisms of Evolutionary Specialization.</title>
        <authorList>
            <person name="Sun Y."/>
            <person name="Deng T."/>
            <person name="Zhang A."/>
            <person name="Moore M.J."/>
            <person name="Landis J.B."/>
            <person name="Lin N."/>
            <person name="Zhang H."/>
            <person name="Zhang X."/>
            <person name="Huang J."/>
            <person name="Zhang X."/>
            <person name="Sun H."/>
            <person name="Wang H."/>
        </authorList>
    </citation>
    <scope>NUCLEOTIDE SEQUENCE [LARGE SCALE GENOMIC DNA]</scope>
    <source>
        <strain evidence="3">TB1705</strain>
        <tissue evidence="3">Leaf</tissue>
    </source>
</reference>
<evidence type="ECO:0000256" key="2">
    <source>
        <dbReference type="SAM" id="MobiDB-lite"/>
    </source>
</evidence>
<keyword evidence="1" id="KW-0175">Coiled coil</keyword>
<feature type="region of interest" description="Disordered" evidence="2">
    <location>
        <begin position="53"/>
        <end position="105"/>
    </location>
</feature>
<feature type="compositionally biased region" description="Basic and acidic residues" evidence="2">
    <location>
        <begin position="274"/>
        <end position="289"/>
    </location>
</feature>
<evidence type="ECO:0000256" key="1">
    <source>
        <dbReference type="SAM" id="Coils"/>
    </source>
</evidence>
<gene>
    <name evidence="3" type="ORF">GIB67_002065</name>
</gene>
<feature type="region of interest" description="Disordered" evidence="2">
    <location>
        <begin position="259"/>
        <end position="289"/>
    </location>
</feature>
<comment type="caution">
    <text evidence="3">The sequence shown here is derived from an EMBL/GenBank/DDBJ whole genome shotgun (WGS) entry which is preliminary data.</text>
</comment>
<keyword evidence="4" id="KW-1185">Reference proteome</keyword>
<sequence>MELLFRTVKQTLKSQVARKDSLLDTISQEETKLEVVLEDLGISWKKRANSRVEKVQKSQSTRLMKSTDDSKMKGTDGKRKQMLKRPSTSRTTRSGEAVKKRSVEPSKRLGMEVIEDRPVVEDDLKEVEEKARSAAFHGDEKMSKIAVRLMKVICLGVEEERAELKRKKVELERNVARFKNDLLKEGKWVEALKASQVVEINSLHVEARTNLEEVVAERDRLGRHLVSKEYFEDEVDVIRSNTYVEEEEDEEIEDVAAGIDNGLDGVSPQTVRDNQGDDNERPEGENEKKILDVEELNREIKVLHAQVADLEAINQAESAKADKKLEENIAFTD</sequence>
<evidence type="ECO:0000313" key="4">
    <source>
        <dbReference type="Proteomes" id="UP000541444"/>
    </source>
</evidence>
<feature type="coiled-coil region" evidence="1">
    <location>
        <begin position="154"/>
        <end position="181"/>
    </location>
</feature>
<evidence type="ECO:0000313" key="3">
    <source>
        <dbReference type="EMBL" id="KAF6134664.1"/>
    </source>
</evidence>
<feature type="compositionally biased region" description="Basic and acidic residues" evidence="2">
    <location>
        <begin position="65"/>
        <end position="79"/>
    </location>
</feature>
<accession>A0A7J7KWM9</accession>
<proteinExistence type="predicted"/>
<name>A0A7J7KWM9_9MAGN</name>
<dbReference type="AlphaFoldDB" id="A0A7J7KWM9"/>
<dbReference type="Proteomes" id="UP000541444">
    <property type="component" value="Unassembled WGS sequence"/>
</dbReference>
<dbReference type="EMBL" id="JACGCM010002827">
    <property type="protein sequence ID" value="KAF6134664.1"/>
    <property type="molecule type" value="Genomic_DNA"/>
</dbReference>